<feature type="region of interest" description="Disordered" evidence="2">
    <location>
        <begin position="117"/>
        <end position="185"/>
    </location>
</feature>
<protein>
    <submittedName>
        <fullName evidence="3">YbaB/EbfC DNA-binding family protein</fullName>
    </submittedName>
</protein>
<evidence type="ECO:0000313" key="3">
    <source>
        <dbReference type="EMBL" id="TCP57414.1"/>
    </source>
</evidence>
<feature type="coiled-coil region" evidence="1">
    <location>
        <begin position="11"/>
        <end position="38"/>
    </location>
</feature>
<dbReference type="Proteomes" id="UP000294911">
    <property type="component" value="Unassembled WGS sequence"/>
</dbReference>
<dbReference type="EMBL" id="SLXQ01000001">
    <property type="protein sequence ID" value="TCP57414.1"/>
    <property type="molecule type" value="Genomic_DNA"/>
</dbReference>
<sequence>MTEPNDPDAWQRNYEAKLANIAERNERMIEELEQVQATERSKDGQISVTVNNQGALADLQLGNALRQREGSEVAGEVLRLVSAAQAKVADAVRQGMEPYLGGTAAMDYVVDHLSAAQAPPEPQGFTPGGGGAPDAASFLRTTWENDEGGQDSPPQSSGPAQQPPQRPSRPTDDEDDDFGGGSILR</sequence>
<dbReference type="InterPro" id="IPR004401">
    <property type="entry name" value="YbaB/EbfC"/>
</dbReference>
<reference evidence="3 4" key="1">
    <citation type="submission" date="2019-03" db="EMBL/GenBank/DDBJ databases">
        <title>Genomic Encyclopedia of Type Strains, Phase IV (KMG-IV): sequencing the most valuable type-strain genomes for metagenomic binning, comparative biology and taxonomic classification.</title>
        <authorList>
            <person name="Goeker M."/>
        </authorList>
    </citation>
    <scope>NUCLEOTIDE SEQUENCE [LARGE SCALE GENOMIC DNA]</scope>
    <source>
        <strain evidence="3 4">DSM 45765</strain>
    </source>
</reference>
<name>A0A4R2R5W3_9PSEU</name>
<dbReference type="InterPro" id="IPR036894">
    <property type="entry name" value="YbaB-like_sf"/>
</dbReference>
<evidence type="ECO:0000313" key="4">
    <source>
        <dbReference type="Proteomes" id="UP000294911"/>
    </source>
</evidence>
<dbReference type="Gene3D" id="3.30.1310.10">
    <property type="entry name" value="Nucleoid-associated protein YbaB-like domain"/>
    <property type="match status" value="1"/>
</dbReference>
<gene>
    <name evidence="3" type="ORF">EV191_1011369</name>
</gene>
<dbReference type="RefSeq" id="WP_165912847.1">
    <property type="nucleotide sequence ID" value="NZ_SLXQ01000001.1"/>
</dbReference>
<dbReference type="Pfam" id="PF02575">
    <property type="entry name" value="YbaB_DNA_bd"/>
    <property type="match status" value="1"/>
</dbReference>
<dbReference type="GO" id="GO:0003677">
    <property type="term" value="F:DNA binding"/>
    <property type="evidence" value="ECO:0007669"/>
    <property type="project" value="UniProtKB-KW"/>
</dbReference>
<dbReference type="SUPFAM" id="SSF82607">
    <property type="entry name" value="YbaB-like"/>
    <property type="match status" value="1"/>
</dbReference>
<keyword evidence="3" id="KW-0238">DNA-binding</keyword>
<accession>A0A4R2R5W3</accession>
<dbReference type="AlphaFoldDB" id="A0A4R2R5W3"/>
<comment type="caution">
    <text evidence="3">The sequence shown here is derived from an EMBL/GenBank/DDBJ whole genome shotgun (WGS) entry which is preliminary data.</text>
</comment>
<evidence type="ECO:0000256" key="2">
    <source>
        <dbReference type="SAM" id="MobiDB-lite"/>
    </source>
</evidence>
<evidence type="ECO:0000256" key="1">
    <source>
        <dbReference type="SAM" id="Coils"/>
    </source>
</evidence>
<proteinExistence type="predicted"/>
<keyword evidence="4" id="KW-1185">Reference proteome</keyword>
<keyword evidence="1" id="KW-0175">Coiled coil</keyword>
<organism evidence="3 4">
    <name type="scientific">Tamaricihabitans halophyticus</name>
    <dbReference type="NCBI Taxonomy" id="1262583"/>
    <lineage>
        <taxon>Bacteria</taxon>
        <taxon>Bacillati</taxon>
        <taxon>Actinomycetota</taxon>
        <taxon>Actinomycetes</taxon>
        <taxon>Pseudonocardiales</taxon>
        <taxon>Pseudonocardiaceae</taxon>
        <taxon>Tamaricihabitans</taxon>
    </lineage>
</organism>